<dbReference type="OrthoDB" id="631057at2759"/>
<dbReference type="Proteomes" id="UP000324897">
    <property type="component" value="Chromosome 1"/>
</dbReference>
<name>A0A5J9V8A6_9POAL</name>
<keyword evidence="2" id="KW-1185">Reference proteome</keyword>
<organism evidence="1 2">
    <name type="scientific">Eragrostis curvula</name>
    <name type="common">weeping love grass</name>
    <dbReference type="NCBI Taxonomy" id="38414"/>
    <lineage>
        <taxon>Eukaryota</taxon>
        <taxon>Viridiplantae</taxon>
        <taxon>Streptophyta</taxon>
        <taxon>Embryophyta</taxon>
        <taxon>Tracheophyta</taxon>
        <taxon>Spermatophyta</taxon>
        <taxon>Magnoliopsida</taxon>
        <taxon>Liliopsida</taxon>
        <taxon>Poales</taxon>
        <taxon>Poaceae</taxon>
        <taxon>PACMAD clade</taxon>
        <taxon>Chloridoideae</taxon>
        <taxon>Eragrostideae</taxon>
        <taxon>Eragrostidinae</taxon>
        <taxon>Eragrostis</taxon>
    </lineage>
</organism>
<sequence>MSTHLAALPAVRKGASPNPNLSYLVKHGDLLAGCKFSVVQLFTTTMPGGVQSEGSHQPGSKPAVHSCRRNISDRTSFVSDLRDHFHEFIHASMDEHRTCLTTTIKKMFGMSKAVAERSAEAQQAGAESVLPLQTSVSR</sequence>
<protein>
    <submittedName>
        <fullName evidence="1">Uncharacterized protein</fullName>
    </submittedName>
</protein>
<dbReference type="PANTHER" id="PTHR33622">
    <property type="entry name" value="OS03G0724500 PROTEIN"/>
    <property type="match status" value="1"/>
</dbReference>
<dbReference type="EMBL" id="RWGY01000011">
    <property type="protein sequence ID" value="TVU31734.1"/>
    <property type="molecule type" value="Genomic_DNA"/>
</dbReference>
<accession>A0A5J9V8A6</accession>
<gene>
    <name evidence="1" type="ORF">EJB05_23432</name>
</gene>
<comment type="caution">
    <text evidence="1">The sequence shown here is derived from an EMBL/GenBank/DDBJ whole genome shotgun (WGS) entry which is preliminary data.</text>
</comment>
<reference evidence="1 2" key="1">
    <citation type="journal article" date="2019" name="Sci. Rep.">
        <title>A high-quality genome of Eragrostis curvula grass provides insights into Poaceae evolution and supports new strategies to enhance forage quality.</title>
        <authorList>
            <person name="Carballo J."/>
            <person name="Santos B.A.C.M."/>
            <person name="Zappacosta D."/>
            <person name="Garbus I."/>
            <person name="Selva J.P."/>
            <person name="Gallo C.A."/>
            <person name="Diaz A."/>
            <person name="Albertini E."/>
            <person name="Caccamo M."/>
            <person name="Echenique V."/>
        </authorList>
    </citation>
    <scope>NUCLEOTIDE SEQUENCE [LARGE SCALE GENOMIC DNA]</scope>
    <source>
        <strain evidence="2">cv. Victoria</strain>
        <tissue evidence="1">Leaf</tissue>
    </source>
</reference>
<evidence type="ECO:0000313" key="2">
    <source>
        <dbReference type="Proteomes" id="UP000324897"/>
    </source>
</evidence>
<proteinExistence type="predicted"/>
<evidence type="ECO:0000313" key="1">
    <source>
        <dbReference type="EMBL" id="TVU31734.1"/>
    </source>
</evidence>
<feature type="non-terminal residue" evidence="1">
    <location>
        <position position="1"/>
    </location>
</feature>
<dbReference type="Gramene" id="TVU31734">
    <property type="protein sequence ID" value="TVU31734"/>
    <property type="gene ID" value="EJB05_23432"/>
</dbReference>
<dbReference type="PANTHER" id="PTHR33622:SF1">
    <property type="entry name" value="OS10G0557800 PROTEIN"/>
    <property type="match status" value="1"/>
</dbReference>
<dbReference type="AlphaFoldDB" id="A0A5J9V8A6"/>